<dbReference type="RefSeq" id="WP_169590158.1">
    <property type="nucleotide sequence ID" value="NZ_JABBGK010000002.1"/>
</dbReference>
<proteinExistence type="predicted"/>
<reference evidence="1 2" key="1">
    <citation type="submission" date="2020-04" db="EMBL/GenBank/DDBJ databases">
        <title>Rhizobium sp. S-51 isolated from soil.</title>
        <authorList>
            <person name="Dahal R.H."/>
        </authorList>
    </citation>
    <scope>NUCLEOTIDE SEQUENCE [LARGE SCALE GENOMIC DNA]</scope>
    <source>
        <strain evidence="1 2">S-51</strain>
    </source>
</reference>
<accession>A0A7Y0FVN0</accession>
<keyword evidence="2" id="KW-1185">Reference proteome</keyword>
<gene>
    <name evidence="1" type="ORF">HHL25_10700</name>
</gene>
<dbReference type="Pfam" id="PF06748">
    <property type="entry name" value="DUF1217"/>
    <property type="match status" value="3"/>
</dbReference>
<dbReference type="InterPro" id="IPR023157">
    <property type="entry name" value="AGR-C-984p-like_sf"/>
</dbReference>
<dbReference type="Proteomes" id="UP000541470">
    <property type="component" value="Unassembled WGS sequence"/>
</dbReference>
<sequence length="734" mass="81805">MVSTFLAYDLVVRDLKSSLERTASDGQVARESAYYEENIGKVTTMEEFLDDYRLYAYAMKAYGLEEMTYAKAFMKKVLESDLTDDASFANSLSDERYRNFAQAYQFTGQTTDAQTTTQETELFDLYKAAQVTQADDVEAETYYYESMIGSITSAEQLVKNSRLMDYLAEAYGIDREKYTKEHFVKVLTSDLGDSDSYLSQLMAKDAASNNDYNSAAFYKLNQAFGFNTDGTLSGTTPQTDTQKEATVKLYVDGAQTYVSEYSLSREKAYYQSKIATITSVSQLTSDSRLFAYVQTAFQLDTTVTSSVFKSIVTSDLTAADNYALTNGGEDWVAIAQAFNFGTDGNVKSGYAAQQGTQLASTNTAYAEYYDDEDQAAMQQTLDYYTSKLDEITNVDDLLDNESLLVVLRRSFGIEEGELTKDEMRKVLLSDVTDPKSYANKSRDERLVKLAQMFNFDSEGDAAVPLQAQNQFDITLVAKNYIVSKIRFLEGDEQTTAKEAATTESEYYQKQIGGIRSVDELLADRRVVDVVLVAYGFNPDDVTDDFLKQAFGSDLTDDKSFVNEQDDPKWAELVASFNFDIEGNLTRDTVGTVQQRGSALATINDYVRQTLEENEGESNEAVRLALYFERMAPTLTDAYELIADDALAEVFRVTFGLTDEFSSMDVDMQAKVINKNIDFADMQDPAEVKKFVQRFMAMYDAENGDYSSGALSVLTGSGSTGISGDLLLSIATLKS</sequence>
<evidence type="ECO:0000313" key="1">
    <source>
        <dbReference type="EMBL" id="NML74592.1"/>
    </source>
</evidence>
<dbReference type="EMBL" id="JABBGK010000002">
    <property type="protein sequence ID" value="NML74592.1"/>
    <property type="molecule type" value="Genomic_DNA"/>
</dbReference>
<dbReference type="SUPFAM" id="SSF158837">
    <property type="entry name" value="AGR C 984p-like"/>
    <property type="match status" value="5"/>
</dbReference>
<protein>
    <submittedName>
        <fullName evidence="1">DUF1217 domain-containing protein</fullName>
    </submittedName>
</protein>
<name>A0A7Y0FVN0_9HYPH</name>
<dbReference type="InterPro" id="IPR010626">
    <property type="entry name" value="DUF1217"/>
</dbReference>
<dbReference type="AlphaFoldDB" id="A0A7Y0FVN0"/>
<dbReference type="Gene3D" id="1.10.3700.10">
    <property type="entry name" value="AGR C 984p-like"/>
    <property type="match status" value="4"/>
</dbReference>
<organism evidence="1 2">
    <name type="scientific">Rhizobium terricola</name>
    <dbReference type="NCBI Taxonomy" id="2728849"/>
    <lineage>
        <taxon>Bacteria</taxon>
        <taxon>Pseudomonadati</taxon>
        <taxon>Pseudomonadota</taxon>
        <taxon>Alphaproteobacteria</taxon>
        <taxon>Hyphomicrobiales</taxon>
        <taxon>Rhizobiaceae</taxon>
        <taxon>Rhizobium/Agrobacterium group</taxon>
        <taxon>Rhizobium</taxon>
    </lineage>
</organism>
<comment type="caution">
    <text evidence="1">The sequence shown here is derived from an EMBL/GenBank/DDBJ whole genome shotgun (WGS) entry which is preliminary data.</text>
</comment>
<evidence type="ECO:0000313" key="2">
    <source>
        <dbReference type="Proteomes" id="UP000541470"/>
    </source>
</evidence>